<name>A0A366KMM4_9SPHI</name>
<evidence type="ECO:0000256" key="16">
    <source>
        <dbReference type="ARBA" id="ARBA00030592"/>
    </source>
</evidence>
<accession>A0A366KMM4</accession>
<dbReference type="PIRSF" id="PIRSF001563">
    <property type="entry name" value="Folylpolyglu_synth"/>
    <property type="match status" value="1"/>
</dbReference>
<dbReference type="InterPro" id="IPR004101">
    <property type="entry name" value="Mur_ligase_C"/>
</dbReference>
<evidence type="ECO:0000256" key="15">
    <source>
        <dbReference type="ARBA" id="ARBA00030048"/>
    </source>
</evidence>
<keyword evidence="14" id="KW-0289">Folate biosynthesis</keyword>
<dbReference type="PANTHER" id="PTHR11136">
    <property type="entry name" value="FOLYLPOLYGLUTAMATE SYNTHASE-RELATED"/>
    <property type="match status" value="1"/>
</dbReference>
<evidence type="ECO:0000256" key="2">
    <source>
        <dbReference type="ARBA" id="ARBA00002714"/>
    </source>
</evidence>
<dbReference type="OrthoDB" id="9809356at2"/>
<gene>
    <name evidence="25" type="ORF">DRW42_25280</name>
</gene>
<evidence type="ECO:0000313" key="26">
    <source>
        <dbReference type="Proteomes" id="UP000252081"/>
    </source>
</evidence>
<keyword evidence="26" id="KW-1185">Reference proteome</keyword>
<evidence type="ECO:0000256" key="14">
    <source>
        <dbReference type="ARBA" id="ARBA00022909"/>
    </source>
</evidence>
<dbReference type="Pfam" id="PF08245">
    <property type="entry name" value="Mur_ligase_M"/>
    <property type="match status" value="1"/>
</dbReference>
<evidence type="ECO:0000256" key="19">
    <source>
        <dbReference type="ARBA" id="ARBA00047808"/>
    </source>
</evidence>
<comment type="catalytic activity">
    <reaction evidence="20">
        <text>(6R)-5,10-methylenetetrahydrofolyl-(gamma-L-Glu)(n) + L-glutamate + ATP = (6R)-5,10-methylenetetrahydrofolyl-(gamma-L-Glu)(n+1) + ADP + phosphate + H(+)</text>
        <dbReference type="Rhea" id="RHEA:51912"/>
        <dbReference type="Rhea" id="RHEA-COMP:13257"/>
        <dbReference type="Rhea" id="RHEA-COMP:13258"/>
        <dbReference type="ChEBI" id="CHEBI:15378"/>
        <dbReference type="ChEBI" id="CHEBI:29985"/>
        <dbReference type="ChEBI" id="CHEBI:30616"/>
        <dbReference type="ChEBI" id="CHEBI:43474"/>
        <dbReference type="ChEBI" id="CHEBI:136572"/>
        <dbReference type="ChEBI" id="CHEBI:456216"/>
        <dbReference type="EC" id="6.3.2.17"/>
    </reaction>
</comment>
<comment type="similarity">
    <text evidence="5 22">Belongs to the folylpolyglutamate synthase family.</text>
</comment>
<evidence type="ECO:0000256" key="6">
    <source>
        <dbReference type="ARBA" id="ARBA00013023"/>
    </source>
</evidence>
<comment type="caution">
    <text evidence="25">The sequence shown here is derived from an EMBL/GenBank/DDBJ whole genome shotgun (WGS) entry which is preliminary data.</text>
</comment>
<evidence type="ECO:0000256" key="5">
    <source>
        <dbReference type="ARBA" id="ARBA00008276"/>
    </source>
</evidence>
<dbReference type="PROSITE" id="PS01012">
    <property type="entry name" value="FOLYLPOLYGLU_SYNT_2"/>
    <property type="match status" value="1"/>
</dbReference>
<evidence type="ECO:0000256" key="20">
    <source>
        <dbReference type="ARBA" id="ARBA00049035"/>
    </source>
</evidence>
<evidence type="ECO:0000259" key="24">
    <source>
        <dbReference type="Pfam" id="PF08245"/>
    </source>
</evidence>
<comment type="catalytic activity">
    <reaction evidence="21">
        <text>7,8-dihydropteroate + L-glutamate + ATP = 7,8-dihydrofolate + ADP + phosphate + H(+)</text>
        <dbReference type="Rhea" id="RHEA:23584"/>
        <dbReference type="ChEBI" id="CHEBI:15378"/>
        <dbReference type="ChEBI" id="CHEBI:17839"/>
        <dbReference type="ChEBI" id="CHEBI:29985"/>
        <dbReference type="ChEBI" id="CHEBI:30616"/>
        <dbReference type="ChEBI" id="CHEBI:43474"/>
        <dbReference type="ChEBI" id="CHEBI:57451"/>
        <dbReference type="ChEBI" id="CHEBI:456216"/>
        <dbReference type="EC" id="6.3.2.12"/>
    </reaction>
</comment>
<dbReference type="Proteomes" id="UP000252081">
    <property type="component" value="Unassembled WGS sequence"/>
</dbReference>
<dbReference type="Gene3D" id="3.40.1190.10">
    <property type="entry name" value="Mur-like, catalytic domain"/>
    <property type="match status" value="1"/>
</dbReference>
<dbReference type="PANTHER" id="PTHR11136:SF0">
    <property type="entry name" value="DIHYDROFOLATE SYNTHETASE-RELATED"/>
    <property type="match status" value="1"/>
</dbReference>
<evidence type="ECO:0000256" key="22">
    <source>
        <dbReference type="PIRNR" id="PIRNR001563"/>
    </source>
</evidence>
<reference evidence="25 26" key="1">
    <citation type="submission" date="2018-07" db="EMBL/GenBank/DDBJ databases">
        <title>A draft genome of a endophytic bacteria, a new species of Pedobacter.</title>
        <authorList>
            <person name="Zhang Z.D."/>
            <person name="Chen Z.J."/>
        </authorList>
    </citation>
    <scope>NUCLEOTIDE SEQUENCE [LARGE SCALE GENOMIC DNA]</scope>
    <source>
        <strain evidence="25 26">RS10</strain>
    </source>
</reference>
<comment type="catalytic activity">
    <reaction evidence="18">
        <text>(6S)-5,6,7,8-tetrahydrofolyl-(gamma-L-Glu)(n) + L-glutamate + ATP = (6S)-5,6,7,8-tetrahydrofolyl-(gamma-L-Glu)(n+1) + ADP + phosphate + H(+)</text>
        <dbReference type="Rhea" id="RHEA:10580"/>
        <dbReference type="Rhea" id="RHEA-COMP:14738"/>
        <dbReference type="Rhea" id="RHEA-COMP:14740"/>
        <dbReference type="ChEBI" id="CHEBI:15378"/>
        <dbReference type="ChEBI" id="CHEBI:29985"/>
        <dbReference type="ChEBI" id="CHEBI:30616"/>
        <dbReference type="ChEBI" id="CHEBI:43474"/>
        <dbReference type="ChEBI" id="CHEBI:141005"/>
        <dbReference type="ChEBI" id="CHEBI:456216"/>
        <dbReference type="EC" id="6.3.2.17"/>
    </reaction>
</comment>
<evidence type="ECO:0000256" key="3">
    <source>
        <dbReference type="ARBA" id="ARBA00004799"/>
    </source>
</evidence>
<dbReference type="InterPro" id="IPR036615">
    <property type="entry name" value="Mur_ligase_C_dom_sf"/>
</dbReference>
<evidence type="ECO:0000256" key="4">
    <source>
        <dbReference type="ARBA" id="ARBA00005150"/>
    </source>
</evidence>
<evidence type="ECO:0000256" key="1">
    <source>
        <dbReference type="ARBA" id="ARBA00001946"/>
    </source>
</evidence>
<protein>
    <recommendedName>
        <fullName evidence="8">Dihydrofolate synthase/folylpolyglutamate synthase</fullName>
        <ecNumber evidence="6">6.3.2.12</ecNumber>
        <ecNumber evidence="7">6.3.2.17</ecNumber>
    </recommendedName>
    <alternativeName>
        <fullName evidence="17">Folylpoly-gamma-glutamate synthetase-dihydrofolate synthetase</fullName>
    </alternativeName>
    <alternativeName>
        <fullName evidence="15">Folylpolyglutamate synthetase</fullName>
    </alternativeName>
    <alternativeName>
        <fullName evidence="16">Tetrahydrofolylpolyglutamate synthase</fullName>
    </alternativeName>
</protein>
<dbReference type="InterPro" id="IPR013221">
    <property type="entry name" value="Mur_ligase_cen"/>
</dbReference>
<dbReference type="InterPro" id="IPR001645">
    <property type="entry name" value="Folylpolyglutamate_synth"/>
</dbReference>
<dbReference type="GO" id="GO:0005737">
    <property type="term" value="C:cytoplasm"/>
    <property type="evidence" value="ECO:0007669"/>
    <property type="project" value="TreeGrafter"/>
</dbReference>
<dbReference type="RefSeq" id="WP_113951663.1">
    <property type="nucleotide sequence ID" value="NZ_QNQU01000031.1"/>
</dbReference>
<comment type="catalytic activity">
    <reaction evidence="19">
        <text>10-formyltetrahydrofolyl-(gamma-L-Glu)(n) + L-glutamate + ATP = 10-formyltetrahydrofolyl-(gamma-L-Glu)(n+1) + ADP + phosphate + H(+)</text>
        <dbReference type="Rhea" id="RHEA:51904"/>
        <dbReference type="Rhea" id="RHEA-COMP:13088"/>
        <dbReference type="Rhea" id="RHEA-COMP:14300"/>
        <dbReference type="ChEBI" id="CHEBI:15378"/>
        <dbReference type="ChEBI" id="CHEBI:29985"/>
        <dbReference type="ChEBI" id="CHEBI:30616"/>
        <dbReference type="ChEBI" id="CHEBI:43474"/>
        <dbReference type="ChEBI" id="CHEBI:134413"/>
        <dbReference type="ChEBI" id="CHEBI:456216"/>
        <dbReference type="EC" id="6.3.2.17"/>
    </reaction>
</comment>
<comment type="pathway">
    <text evidence="4">Cofactor biosynthesis; tetrahydrofolylpolyglutamate biosynthesis.</text>
</comment>
<organism evidence="25 26">
    <name type="scientific">Pedobacter miscanthi</name>
    <dbReference type="NCBI Taxonomy" id="2259170"/>
    <lineage>
        <taxon>Bacteria</taxon>
        <taxon>Pseudomonadati</taxon>
        <taxon>Bacteroidota</taxon>
        <taxon>Sphingobacteriia</taxon>
        <taxon>Sphingobacteriales</taxon>
        <taxon>Sphingobacteriaceae</taxon>
        <taxon>Pedobacter</taxon>
    </lineage>
</organism>
<comment type="function">
    <text evidence="2">Functions in two distinct reactions of the de novo folate biosynthetic pathway. Catalyzes the addition of a glutamate residue to dihydropteroate (7,8-dihydropteroate or H2Pte) to form dihydrofolate (7,8-dihydrofolate monoglutamate or H2Pte-Glu). Also catalyzes successive additions of L-glutamate to tetrahydrofolate or 10-formyltetrahydrofolate or 5,10-methylenetetrahydrofolate, leading to folylpolyglutamate derivatives.</text>
</comment>
<evidence type="ECO:0000256" key="10">
    <source>
        <dbReference type="ARBA" id="ARBA00022723"/>
    </source>
</evidence>
<dbReference type="AlphaFoldDB" id="A0A366KMM4"/>
<dbReference type="Pfam" id="PF02875">
    <property type="entry name" value="Mur_ligase_C"/>
    <property type="match status" value="1"/>
</dbReference>
<dbReference type="GO" id="GO:0046656">
    <property type="term" value="P:folic acid biosynthetic process"/>
    <property type="evidence" value="ECO:0007669"/>
    <property type="project" value="UniProtKB-KW"/>
</dbReference>
<dbReference type="InterPro" id="IPR036565">
    <property type="entry name" value="Mur-like_cat_sf"/>
</dbReference>
<evidence type="ECO:0000256" key="21">
    <source>
        <dbReference type="ARBA" id="ARBA00049161"/>
    </source>
</evidence>
<dbReference type="FunFam" id="3.40.1190.10:FF:000011">
    <property type="entry name" value="Folylpolyglutamate synthase/dihydrofolate synthase"/>
    <property type="match status" value="1"/>
</dbReference>
<dbReference type="Gene3D" id="3.90.190.20">
    <property type="entry name" value="Mur ligase, C-terminal domain"/>
    <property type="match status" value="1"/>
</dbReference>
<evidence type="ECO:0000256" key="12">
    <source>
        <dbReference type="ARBA" id="ARBA00022840"/>
    </source>
</evidence>
<feature type="domain" description="Mur ligase central" evidence="24">
    <location>
        <begin position="51"/>
        <end position="270"/>
    </location>
</feature>
<dbReference type="GO" id="GO:0008841">
    <property type="term" value="F:dihydrofolate synthase activity"/>
    <property type="evidence" value="ECO:0007669"/>
    <property type="project" value="UniProtKB-EC"/>
</dbReference>
<keyword evidence="13" id="KW-0460">Magnesium</keyword>
<keyword evidence="9 22" id="KW-0436">Ligase</keyword>
<keyword evidence="11 22" id="KW-0547">Nucleotide-binding</keyword>
<dbReference type="EC" id="6.3.2.17" evidence="7"/>
<keyword evidence="12 22" id="KW-0067">ATP-binding</keyword>
<dbReference type="InterPro" id="IPR018109">
    <property type="entry name" value="Folylpolyglutamate_synth_CS"/>
</dbReference>
<dbReference type="PROSITE" id="PS01011">
    <property type="entry name" value="FOLYLPOLYGLU_SYNT_1"/>
    <property type="match status" value="1"/>
</dbReference>
<dbReference type="GO" id="GO:0046872">
    <property type="term" value="F:metal ion binding"/>
    <property type="evidence" value="ECO:0007669"/>
    <property type="project" value="UniProtKB-KW"/>
</dbReference>
<evidence type="ECO:0000259" key="23">
    <source>
        <dbReference type="Pfam" id="PF02875"/>
    </source>
</evidence>
<proteinExistence type="inferred from homology"/>
<evidence type="ECO:0000256" key="13">
    <source>
        <dbReference type="ARBA" id="ARBA00022842"/>
    </source>
</evidence>
<evidence type="ECO:0000256" key="18">
    <source>
        <dbReference type="ARBA" id="ARBA00047493"/>
    </source>
</evidence>
<comment type="pathway">
    <text evidence="3">Cofactor biosynthesis; tetrahydrofolate biosynthesis; 7,8-dihydrofolate from 2-amino-4-hydroxy-6-hydroxymethyl-7,8-dihydropteridine diphosphate and 4-aminobenzoate: step 2/2.</text>
</comment>
<dbReference type="EC" id="6.3.2.12" evidence="6"/>
<dbReference type="SUPFAM" id="SSF53623">
    <property type="entry name" value="MurD-like peptide ligases, catalytic domain"/>
    <property type="match status" value="1"/>
</dbReference>
<dbReference type="GO" id="GO:0005524">
    <property type="term" value="F:ATP binding"/>
    <property type="evidence" value="ECO:0007669"/>
    <property type="project" value="UniProtKB-KW"/>
</dbReference>
<dbReference type="EMBL" id="QNQU01000031">
    <property type="protein sequence ID" value="RBQ02748.1"/>
    <property type="molecule type" value="Genomic_DNA"/>
</dbReference>
<evidence type="ECO:0000256" key="8">
    <source>
        <dbReference type="ARBA" id="ARBA00019357"/>
    </source>
</evidence>
<feature type="domain" description="Mur ligase C-terminal" evidence="23">
    <location>
        <begin position="304"/>
        <end position="421"/>
    </location>
</feature>
<sequence>MNYQQTLDFLYSKLPMFTRVGASAFKKDLTNTIILCEALDNPQDKFKSIHVAGTNGKGSTSHMLASVLQSQGYKTGLYTSPHLKDFRERIRINGKMISKSEVVSFVKEQQKLIEKTEPSFFEVTVALAFDHFAKHQVDVAVIEVGLGGRLDSTNIITPEISVITNISLDHMNMLGNTLAEIAGEKAGIIKKNIPVVIGETQEESAPVFIKKAKTESAPIVFADSLLTAQDFKLKNSKLSLSVYQNGKIKYKNLQSDLTGVYQHKNILTVLETLAVLNEKTSIKANEDSIYKGISSVKKQTGLQGRWQTLGKNPLVICDTGHNEAGISEVIKNIAQTPYQNLHIVFGMVNDKDISKVLSLMPKNATYYFCKPDLERGLAAETLKEQAAAFNLNGKSYASVAEAKAMAIQSAGIKDLVFIGGSTFVVAEAI</sequence>
<evidence type="ECO:0000256" key="9">
    <source>
        <dbReference type="ARBA" id="ARBA00022598"/>
    </source>
</evidence>
<dbReference type="GO" id="GO:0004326">
    <property type="term" value="F:tetrahydrofolylpolyglutamate synthase activity"/>
    <property type="evidence" value="ECO:0007669"/>
    <property type="project" value="UniProtKB-EC"/>
</dbReference>
<evidence type="ECO:0000256" key="17">
    <source>
        <dbReference type="ARBA" id="ARBA00032510"/>
    </source>
</evidence>
<evidence type="ECO:0000313" key="25">
    <source>
        <dbReference type="EMBL" id="RBQ02748.1"/>
    </source>
</evidence>
<comment type="cofactor">
    <cofactor evidence="1">
        <name>Mg(2+)</name>
        <dbReference type="ChEBI" id="CHEBI:18420"/>
    </cofactor>
</comment>
<evidence type="ECO:0000256" key="11">
    <source>
        <dbReference type="ARBA" id="ARBA00022741"/>
    </source>
</evidence>
<keyword evidence="10" id="KW-0479">Metal-binding</keyword>
<dbReference type="SUPFAM" id="SSF53244">
    <property type="entry name" value="MurD-like peptide ligases, peptide-binding domain"/>
    <property type="match status" value="1"/>
</dbReference>
<dbReference type="NCBIfam" id="TIGR01499">
    <property type="entry name" value="folC"/>
    <property type="match status" value="1"/>
</dbReference>
<evidence type="ECO:0000256" key="7">
    <source>
        <dbReference type="ARBA" id="ARBA00013025"/>
    </source>
</evidence>